<protein>
    <recommendedName>
        <fullName evidence="7">Major facilitator superfamily (MFS) profile domain-containing protein</fullName>
    </recommendedName>
</protein>
<evidence type="ECO:0000256" key="1">
    <source>
        <dbReference type="ARBA" id="ARBA00004141"/>
    </source>
</evidence>
<dbReference type="PANTHER" id="PTHR42718">
    <property type="entry name" value="MAJOR FACILITATOR SUPERFAMILY MULTIDRUG TRANSPORTER MFSC"/>
    <property type="match status" value="1"/>
</dbReference>
<feature type="transmembrane region" description="Helical" evidence="6">
    <location>
        <begin position="74"/>
        <end position="93"/>
    </location>
</feature>
<dbReference type="InterPro" id="IPR020846">
    <property type="entry name" value="MFS_dom"/>
</dbReference>
<feature type="non-terminal residue" evidence="8">
    <location>
        <position position="217"/>
    </location>
</feature>
<feature type="transmembrane region" description="Helical" evidence="6">
    <location>
        <begin position="194"/>
        <end position="213"/>
    </location>
</feature>
<feature type="transmembrane region" description="Helical" evidence="6">
    <location>
        <begin position="43"/>
        <end position="62"/>
    </location>
</feature>
<dbReference type="PANTHER" id="PTHR42718:SF9">
    <property type="entry name" value="MAJOR FACILITATOR SUPERFAMILY MULTIDRUG TRANSPORTER MFSC"/>
    <property type="match status" value="1"/>
</dbReference>
<dbReference type="EMBL" id="UINC01165399">
    <property type="protein sequence ID" value="SVD66764.1"/>
    <property type="molecule type" value="Genomic_DNA"/>
</dbReference>
<dbReference type="AlphaFoldDB" id="A0A382X7B4"/>
<dbReference type="InterPro" id="IPR036259">
    <property type="entry name" value="MFS_trans_sf"/>
</dbReference>
<keyword evidence="2" id="KW-0813">Transport</keyword>
<dbReference type="InterPro" id="IPR011701">
    <property type="entry name" value="MFS"/>
</dbReference>
<keyword evidence="5 6" id="KW-0472">Membrane</keyword>
<gene>
    <name evidence="8" type="ORF">METZ01_LOCUS419618</name>
</gene>
<feature type="transmembrane region" description="Helical" evidence="6">
    <location>
        <begin position="99"/>
        <end position="121"/>
    </location>
</feature>
<dbReference type="GO" id="GO:0022857">
    <property type="term" value="F:transmembrane transporter activity"/>
    <property type="evidence" value="ECO:0007669"/>
    <property type="project" value="InterPro"/>
</dbReference>
<evidence type="ECO:0000313" key="8">
    <source>
        <dbReference type="EMBL" id="SVD66764.1"/>
    </source>
</evidence>
<feature type="domain" description="Major facilitator superfamily (MFS) profile" evidence="7">
    <location>
        <begin position="7"/>
        <end position="217"/>
    </location>
</feature>
<accession>A0A382X7B4</accession>
<evidence type="ECO:0000256" key="5">
    <source>
        <dbReference type="ARBA" id="ARBA00023136"/>
    </source>
</evidence>
<evidence type="ECO:0000256" key="6">
    <source>
        <dbReference type="SAM" id="Phobius"/>
    </source>
</evidence>
<sequence>MTSQKRITIGASLCGFVSGWEATTMFFLFPEIRDVLASGDATNAAWILTITGVVSSSLLLQGGRLGEKYGYQNLYKWGILFFAFTNLCCALSPNLWFLIAFRGLTAVSLAIISPLAAAILVAKATPGSENMALARVGVFVGASGVVGPIVITLLISSFSWRFGYFSQIPIALLAAFLSWKNADVPGRNTQRKISFIDSTLAVFAVGFLVFSLSKADE</sequence>
<dbReference type="SUPFAM" id="SSF103473">
    <property type="entry name" value="MFS general substrate transporter"/>
    <property type="match status" value="1"/>
</dbReference>
<dbReference type="Gene3D" id="1.20.1250.20">
    <property type="entry name" value="MFS general substrate transporter like domains"/>
    <property type="match status" value="1"/>
</dbReference>
<comment type="subcellular location">
    <subcellularLocation>
        <location evidence="1">Membrane</location>
        <topology evidence="1">Multi-pass membrane protein</topology>
    </subcellularLocation>
</comment>
<evidence type="ECO:0000259" key="7">
    <source>
        <dbReference type="PROSITE" id="PS50850"/>
    </source>
</evidence>
<evidence type="ECO:0000256" key="3">
    <source>
        <dbReference type="ARBA" id="ARBA00022692"/>
    </source>
</evidence>
<evidence type="ECO:0000256" key="2">
    <source>
        <dbReference type="ARBA" id="ARBA00022448"/>
    </source>
</evidence>
<proteinExistence type="predicted"/>
<dbReference type="GO" id="GO:0016020">
    <property type="term" value="C:membrane"/>
    <property type="evidence" value="ECO:0007669"/>
    <property type="project" value="UniProtKB-SubCell"/>
</dbReference>
<feature type="transmembrane region" description="Helical" evidence="6">
    <location>
        <begin position="133"/>
        <end position="156"/>
    </location>
</feature>
<name>A0A382X7B4_9ZZZZ</name>
<organism evidence="8">
    <name type="scientific">marine metagenome</name>
    <dbReference type="NCBI Taxonomy" id="408172"/>
    <lineage>
        <taxon>unclassified sequences</taxon>
        <taxon>metagenomes</taxon>
        <taxon>ecological metagenomes</taxon>
    </lineage>
</organism>
<keyword evidence="4 6" id="KW-1133">Transmembrane helix</keyword>
<reference evidence="8" key="1">
    <citation type="submission" date="2018-05" db="EMBL/GenBank/DDBJ databases">
        <authorList>
            <person name="Lanie J.A."/>
            <person name="Ng W.-L."/>
            <person name="Kazmierczak K.M."/>
            <person name="Andrzejewski T.M."/>
            <person name="Davidsen T.M."/>
            <person name="Wayne K.J."/>
            <person name="Tettelin H."/>
            <person name="Glass J.I."/>
            <person name="Rusch D."/>
            <person name="Podicherti R."/>
            <person name="Tsui H.-C.T."/>
            <person name="Winkler M.E."/>
        </authorList>
    </citation>
    <scope>NUCLEOTIDE SEQUENCE</scope>
</reference>
<dbReference type="Pfam" id="PF07690">
    <property type="entry name" value="MFS_1"/>
    <property type="match status" value="1"/>
</dbReference>
<dbReference type="PROSITE" id="PS50850">
    <property type="entry name" value="MFS"/>
    <property type="match status" value="1"/>
</dbReference>
<evidence type="ECO:0000256" key="4">
    <source>
        <dbReference type="ARBA" id="ARBA00022989"/>
    </source>
</evidence>
<keyword evidence="3 6" id="KW-0812">Transmembrane</keyword>